<name>K1QSX3_MAGGI</name>
<accession>K1QSX3</accession>
<sequence length="87" mass="9940">MSAMTHCQWAAGYHGNRTSEHSRPDHVVTFHGTFQLKPMCCPHSQSQCNSFCVCLSADQGRKKNRLTSGLLKFHLELLNFEQNYEDP</sequence>
<gene>
    <name evidence="1" type="ORF">CGI_10023434</name>
</gene>
<dbReference type="InParanoid" id="K1QSX3"/>
<dbReference type="HOGENOM" id="CLU_2485522_0_0_1"/>
<dbReference type="EMBL" id="JH817736">
    <property type="protein sequence ID" value="EKC34329.1"/>
    <property type="molecule type" value="Genomic_DNA"/>
</dbReference>
<evidence type="ECO:0000313" key="1">
    <source>
        <dbReference type="EMBL" id="EKC34329.1"/>
    </source>
</evidence>
<organism evidence="1">
    <name type="scientific">Magallana gigas</name>
    <name type="common">Pacific oyster</name>
    <name type="synonym">Crassostrea gigas</name>
    <dbReference type="NCBI Taxonomy" id="29159"/>
    <lineage>
        <taxon>Eukaryota</taxon>
        <taxon>Metazoa</taxon>
        <taxon>Spiralia</taxon>
        <taxon>Lophotrochozoa</taxon>
        <taxon>Mollusca</taxon>
        <taxon>Bivalvia</taxon>
        <taxon>Autobranchia</taxon>
        <taxon>Pteriomorphia</taxon>
        <taxon>Ostreida</taxon>
        <taxon>Ostreoidea</taxon>
        <taxon>Ostreidae</taxon>
        <taxon>Magallana</taxon>
    </lineage>
</organism>
<protein>
    <submittedName>
        <fullName evidence="1">Uncharacterized protein</fullName>
    </submittedName>
</protein>
<dbReference type="AlphaFoldDB" id="K1QSX3"/>
<reference evidence="1" key="1">
    <citation type="journal article" date="2012" name="Nature">
        <title>The oyster genome reveals stress adaptation and complexity of shell formation.</title>
        <authorList>
            <person name="Zhang G."/>
            <person name="Fang X."/>
            <person name="Guo X."/>
            <person name="Li L."/>
            <person name="Luo R."/>
            <person name="Xu F."/>
            <person name="Yang P."/>
            <person name="Zhang L."/>
            <person name="Wang X."/>
            <person name="Qi H."/>
            <person name="Xiong Z."/>
            <person name="Que H."/>
            <person name="Xie Y."/>
            <person name="Holland P.W."/>
            <person name="Paps J."/>
            <person name="Zhu Y."/>
            <person name="Wu F."/>
            <person name="Chen Y."/>
            <person name="Wang J."/>
            <person name="Peng C."/>
            <person name="Meng J."/>
            <person name="Yang L."/>
            <person name="Liu J."/>
            <person name="Wen B."/>
            <person name="Zhang N."/>
            <person name="Huang Z."/>
            <person name="Zhu Q."/>
            <person name="Feng Y."/>
            <person name="Mount A."/>
            <person name="Hedgecock D."/>
            <person name="Xu Z."/>
            <person name="Liu Y."/>
            <person name="Domazet-Loso T."/>
            <person name="Du Y."/>
            <person name="Sun X."/>
            <person name="Zhang S."/>
            <person name="Liu B."/>
            <person name="Cheng P."/>
            <person name="Jiang X."/>
            <person name="Li J."/>
            <person name="Fan D."/>
            <person name="Wang W."/>
            <person name="Fu W."/>
            <person name="Wang T."/>
            <person name="Wang B."/>
            <person name="Zhang J."/>
            <person name="Peng Z."/>
            <person name="Li Y."/>
            <person name="Li N."/>
            <person name="Wang J."/>
            <person name="Chen M."/>
            <person name="He Y."/>
            <person name="Tan F."/>
            <person name="Song X."/>
            <person name="Zheng Q."/>
            <person name="Huang R."/>
            <person name="Yang H."/>
            <person name="Du X."/>
            <person name="Chen L."/>
            <person name="Yang M."/>
            <person name="Gaffney P.M."/>
            <person name="Wang S."/>
            <person name="Luo L."/>
            <person name="She Z."/>
            <person name="Ming Y."/>
            <person name="Huang W."/>
            <person name="Zhang S."/>
            <person name="Huang B."/>
            <person name="Zhang Y."/>
            <person name="Qu T."/>
            <person name="Ni P."/>
            <person name="Miao G."/>
            <person name="Wang J."/>
            <person name="Wang Q."/>
            <person name="Steinberg C.E."/>
            <person name="Wang H."/>
            <person name="Li N."/>
            <person name="Qian L."/>
            <person name="Zhang G."/>
            <person name="Li Y."/>
            <person name="Yang H."/>
            <person name="Liu X."/>
            <person name="Wang J."/>
            <person name="Yin Y."/>
            <person name="Wang J."/>
        </authorList>
    </citation>
    <scope>NUCLEOTIDE SEQUENCE [LARGE SCALE GENOMIC DNA]</scope>
    <source>
        <strain evidence="1">05x7-T-G4-1.051#20</strain>
    </source>
</reference>
<proteinExistence type="predicted"/>